<dbReference type="PROSITE" id="PS51192">
    <property type="entry name" value="HELICASE_ATP_BIND_1"/>
    <property type="match status" value="1"/>
</dbReference>
<dbReference type="OrthoDB" id="416741at2759"/>
<organism evidence="4 5">
    <name type="scientific">Strongylocentrotus purpuratus</name>
    <name type="common">Purple sea urchin</name>
    <dbReference type="NCBI Taxonomy" id="7668"/>
    <lineage>
        <taxon>Eukaryota</taxon>
        <taxon>Metazoa</taxon>
        <taxon>Echinodermata</taxon>
        <taxon>Eleutherozoa</taxon>
        <taxon>Echinozoa</taxon>
        <taxon>Echinoidea</taxon>
        <taxon>Euechinoidea</taxon>
        <taxon>Echinacea</taxon>
        <taxon>Camarodonta</taxon>
        <taxon>Echinidea</taxon>
        <taxon>Strongylocentrotidae</taxon>
        <taxon>Strongylocentrotus</taxon>
    </lineage>
</organism>
<dbReference type="KEGG" id="spu:589895"/>
<feature type="region of interest" description="Disordered" evidence="1">
    <location>
        <begin position="646"/>
        <end position="676"/>
    </location>
</feature>
<dbReference type="Pfam" id="PF04851">
    <property type="entry name" value="ResIII"/>
    <property type="match status" value="1"/>
</dbReference>
<dbReference type="GO" id="GO:0003677">
    <property type="term" value="F:DNA binding"/>
    <property type="evidence" value="ECO:0007669"/>
    <property type="project" value="InterPro"/>
</dbReference>
<dbReference type="SMART" id="SM00490">
    <property type="entry name" value="HELICc"/>
    <property type="match status" value="1"/>
</dbReference>
<sequence length="676" mass="75821">MSIKTSLALLNTRISYIIRAMSQGKRLRHYQEELAAPGLQGYNYIICAPTGSGKTMTAASLCHRRMVELKKQGERFKATFIVPTRHLKGQQRDAFWDIFKPTSAVAVTKTSQFRRTFDNPSVHVLMITAQILVNALHNGHFRFEELSMLVFDECHHTTQNHPYNEIMKVYMQEKKRLIDRKKRGAWLVGLPFGGLPQIVGLTASLGTGGSADAVKHVVNLCANLDCTGVVTVTDPSNVKELEGINRPPELDEIISTPPRAPSEISTCFLKTLKTLMVDMEKRFLIGKAVGDPSRPYGSILYETWIGQIASTAEQKNMSLFIAASYLLKLNMALQTYEDLPAGYVLHALEAFKEQKRLEFDMNKAGKACREMYEDRVAKLKQLARKEDPLSTPKLKELVDKLKHVFTTIPNSRGIVLARTRFATRALYDFIGYHFGYSTSKVRPTRIVGQGKEMEDAQTAAKQEAALNQFRTGEANLLIATDIVQEGLDVPACNFIIRYNFVSNEIGTVQSKGRARAQNSQCFLLVEEDSINEKREHQNRTRVRDMDAAIKKINTMDKETWLGKVGDKQLDMLGVKGTSQKATSTRASTSRLSLALRRTTANHPSRSLCTHCRKYARSDVDALYDDGEAPSHVQMAARNMLSDRARKQAVTSLSRMSAGQRQRADSCRNCGRTVTSR</sequence>
<dbReference type="GO" id="GO:0016787">
    <property type="term" value="F:hydrolase activity"/>
    <property type="evidence" value="ECO:0007669"/>
    <property type="project" value="InterPro"/>
</dbReference>
<proteinExistence type="predicted"/>
<dbReference type="GO" id="GO:0005737">
    <property type="term" value="C:cytoplasm"/>
    <property type="evidence" value="ECO:0000318"/>
    <property type="project" value="GO_Central"/>
</dbReference>
<dbReference type="GO" id="GO:0005524">
    <property type="term" value="F:ATP binding"/>
    <property type="evidence" value="ECO:0007669"/>
    <property type="project" value="InterPro"/>
</dbReference>
<dbReference type="InterPro" id="IPR041204">
    <property type="entry name" value="RIG-I-like_C"/>
</dbReference>
<dbReference type="Gene3D" id="3.40.50.300">
    <property type="entry name" value="P-loop containing nucleotide triphosphate hydrolases"/>
    <property type="match status" value="2"/>
</dbReference>
<dbReference type="SMART" id="SM00487">
    <property type="entry name" value="DEXDc"/>
    <property type="match status" value="1"/>
</dbReference>
<dbReference type="Gene3D" id="1.20.1320.30">
    <property type="match status" value="1"/>
</dbReference>
<dbReference type="PANTHER" id="PTHR14074:SF36">
    <property type="entry name" value="RNA HELICASE"/>
    <property type="match status" value="1"/>
</dbReference>
<evidence type="ECO:0008006" key="6">
    <source>
        <dbReference type="Google" id="ProtNLM"/>
    </source>
</evidence>
<dbReference type="InParanoid" id="A0A7M7HF59"/>
<dbReference type="Pfam" id="PF00271">
    <property type="entry name" value="Helicase_C"/>
    <property type="match status" value="1"/>
</dbReference>
<evidence type="ECO:0000259" key="3">
    <source>
        <dbReference type="PROSITE" id="PS51194"/>
    </source>
</evidence>
<feature type="domain" description="Helicase ATP-binding" evidence="2">
    <location>
        <begin position="35"/>
        <end position="223"/>
    </location>
</feature>
<name>A0A7M7HF59_STRPU</name>
<dbReference type="PANTHER" id="PTHR14074">
    <property type="entry name" value="HELICASE WITH DEATH DOMAIN-RELATED"/>
    <property type="match status" value="1"/>
</dbReference>
<feature type="compositionally biased region" description="Polar residues" evidence="1">
    <location>
        <begin position="648"/>
        <end position="659"/>
    </location>
</feature>
<dbReference type="Pfam" id="PF18119">
    <property type="entry name" value="RIG-I_C"/>
    <property type="match status" value="1"/>
</dbReference>
<evidence type="ECO:0000313" key="4">
    <source>
        <dbReference type="EnsemblMetazoa" id="XP_011663010"/>
    </source>
</evidence>
<dbReference type="SUPFAM" id="SSF52540">
    <property type="entry name" value="P-loop containing nucleoside triphosphate hydrolases"/>
    <property type="match status" value="1"/>
</dbReference>
<dbReference type="InterPro" id="IPR027417">
    <property type="entry name" value="P-loop_NTPase"/>
</dbReference>
<dbReference type="OMA" id="ADHIQCH"/>
<dbReference type="InterPro" id="IPR014001">
    <property type="entry name" value="Helicase_ATP-bd"/>
</dbReference>
<keyword evidence="5" id="KW-1185">Reference proteome</keyword>
<dbReference type="InterPro" id="IPR001650">
    <property type="entry name" value="Helicase_C-like"/>
</dbReference>
<reference evidence="4" key="2">
    <citation type="submission" date="2021-01" db="UniProtKB">
        <authorList>
            <consortium name="EnsemblMetazoa"/>
        </authorList>
    </citation>
    <scope>IDENTIFICATION</scope>
</reference>
<dbReference type="InterPro" id="IPR051363">
    <property type="entry name" value="RLR_Helicase"/>
</dbReference>
<dbReference type="GeneID" id="589895"/>
<evidence type="ECO:0000256" key="1">
    <source>
        <dbReference type="SAM" id="MobiDB-lite"/>
    </source>
</evidence>
<dbReference type="Proteomes" id="UP000007110">
    <property type="component" value="Unassembled WGS sequence"/>
</dbReference>
<evidence type="ECO:0000313" key="5">
    <source>
        <dbReference type="Proteomes" id="UP000007110"/>
    </source>
</evidence>
<reference evidence="5" key="1">
    <citation type="submission" date="2015-02" db="EMBL/GenBank/DDBJ databases">
        <title>Genome sequencing for Strongylocentrotus purpuratus.</title>
        <authorList>
            <person name="Murali S."/>
            <person name="Liu Y."/>
            <person name="Vee V."/>
            <person name="English A."/>
            <person name="Wang M."/>
            <person name="Skinner E."/>
            <person name="Han Y."/>
            <person name="Muzny D.M."/>
            <person name="Worley K.C."/>
            <person name="Gibbs R.A."/>
        </authorList>
    </citation>
    <scope>NUCLEOTIDE SEQUENCE</scope>
</reference>
<dbReference type="RefSeq" id="XP_011663010.2">
    <property type="nucleotide sequence ID" value="XM_011664708.2"/>
</dbReference>
<protein>
    <recommendedName>
        <fullName evidence="6">RNA helicase</fullName>
    </recommendedName>
</protein>
<dbReference type="InterPro" id="IPR006935">
    <property type="entry name" value="Helicase/UvrB_N"/>
</dbReference>
<dbReference type="PROSITE" id="PS51194">
    <property type="entry name" value="HELICASE_CTER"/>
    <property type="match status" value="1"/>
</dbReference>
<feature type="domain" description="Helicase C-terminal" evidence="3">
    <location>
        <begin position="393"/>
        <end position="553"/>
    </location>
</feature>
<dbReference type="AlphaFoldDB" id="A0A7M7HF59"/>
<evidence type="ECO:0000259" key="2">
    <source>
        <dbReference type="PROSITE" id="PS51192"/>
    </source>
</evidence>
<accession>A0A7M7HF59</accession>
<dbReference type="EnsemblMetazoa" id="XM_011664708">
    <property type="protein sequence ID" value="XP_011663010"/>
    <property type="gene ID" value="LOC589895"/>
</dbReference>